<dbReference type="GO" id="GO:0015421">
    <property type="term" value="F:ABC-type oligopeptide transporter activity"/>
    <property type="evidence" value="ECO:0007669"/>
    <property type="project" value="TreeGrafter"/>
</dbReference>
<feature type="transmembrane region" description="Helical" evidence="7">
    <location>
        <begin position="30"/>
        <end position="50"/>
    </location>
</feature>
<evidence type="ECO:0000259" key="9">
    <source>
        <dbReference type="PROSITE" id="PS50929"/>
    </source>
</evidence>
<dbReference type="PROSITE" id="PS50893">
    <property type="entry name" value="ABC_TRANSPORTER_2"/>
    <property type="match status" value="1"/>
</dbReference>
<feature type="domain" description="ABC transporter" evidence="8">
    <location>
        <begin position="349"/>
        <end position="605"/>
    </location>
</feature>
<dbReference type="InterPro" id="IPR027417">
    <property type="entry name" value="P-loop_NTPase"/>
</dbReference>
<reference evidence="10" key="1">
    <citation type="submission" date="2020-02" db="EMBL/GenBank/DDBJ databases">
        <authorList>
            <person name="Meier V. D."/>
        </authorList>
    </citation>
    <scope>NUCLEOTIDE SEQUENCE</scope>
    <source>
        <strain evidence="10">AVDCRST_MAG66</strain>
    </source>
</reference>
<dbReference type="Pfam" id="PF00005">
    <property type="entry name" value="ABC_tran"/>
    <property type="match status" value="1"/>
</dbReference>
<evidence type="ECO:0000256" key="7">
    <source>
        <dbReference type="SAM" id="Phobius"/>
    </source>
</evidence>
<evidence type="ECO:0000256" key="4">
    <source>
        <dbReference type="ARBA" id="ARBA00022840"/>
    </source>
</evidence>
<dbReference type="Gene3D" id="1.20.1560.10">
    <property type="entry name" value="ABC transporter type 1, transmembrane domain"/>
    <property type="match status" value="1"/>
</dbReference>
<dbReference type="AlphaFoldDB" id="A0A6J4Q4K1"/>
<evidence type="ECO:0000256" key="3">
    <source>
        <dbReference type="ARBA" id="ARBA00022741"/>
    </source>
</evidence>
<feature type="transmembrane region" description="Helical" evidence="7">
    <location>
        <begin position="258"/>
        <end position="277"/>
    </location>
</feature>
<dbReference type="InterPro" id="IPR017871">
    <property type="entry name" value="ABC_transporter-like_CS"/>
</dbReference>
<sequence>MDVVTTPRGRVLGGITGAVGIAFRAGPVHLLASLLLAVVEGVLPIAMAWATKLLLDGVVGGAGDGVVTGLLVLALAATAMRVLPAAETFLSAELERRIALAVQDALGRKVIGFRGIGVFEDPQFHDELRMAQQGGEVAPGQLVRGGTALLQQAVTLAGFLVTLLVIGPLLALLVAAAALPGLWAELSLSRHRVAMMFSISPNERRRLFYSLMQNDVRAAREIRVYGLGGLFHGRLLRELHTMHRAERAVDRRALRTQLGLGVLGGAAIGVAFAYTAVQVLGGALGVGDIAVVLAGLAGVQGSAAAIVSGVAALSENLLLFDYFRRFLRRPDDLPSPAEPRPVAALRQGIEFRDVWFRYREDLPWVLRGVDLTLTAGQATALVGSNGSGKTTLVKLLCRFYDPTRGQILWDGVDLRELDLDQLRRRLSVVLQDFMEYELAAGENIGLGDVERMDDREAVAAAAALAAVHETVARLPDGYDTLLTRMFAEMPDGSGDDPGAGTGTGVTLSGGQWQKISLARMFMRTDPDLVVLDEPNAALDADAEHEVITRFRDTLRDRTAVLISHRLNTVLLADRIVVLDQGRVTEAGDHAALVRHDGIYARMFRRQAGSYATPGARPALDPAASGPARP</sequence>
<dbReference type="GO" id="GO:0005886">
    <property type="term" value="C:plasma membrane"/>
    <property type="evidence" value="ECO:0007669"/>
    <property type="project" value="UniProtKB-SubCell"/>
</dbReference>
<dbReference type="PROSITE" id="PS50929">
    <property type="entry name" value="ABC_TM1F"/>
    <property type="match status" value="1"/>
</dbReference>
<feature type="transmembrane region" description="Helical" evidence="7">
    <location>
        <begin position="289"/>
        <end position="319"/>
    </location>
</feature>
<keyword evidence="3" id="KW-0547">Nucleotide-binding</keyword>
<dbReference type="GO" id="GO:0005524">
    <property type="term" value="F:ATP binding"/>
    <property type="evidence" value="ECO:0007669"/>
    <property type="project" value="UniProtKB-KW"/>
</dbReference>
<proteinExistence type="predicted"/>
<dbReference type="InterPro" id="IPR003439">
    <property type="entry name" value="ABC_transporter-like_ATP-bd"/>
</dbReference>
<protein>
    <submittedName>
        <fullName evidence="10">Efflux ABC transporter, permease/ATP-binding protein</fullName>
    </submittedName>
</protein>
<dbReference type="PANTHER" id="PTHR43394:SF1">
    <property type="entry name" value="ATP-BINDING CASSETTE SUB-FAMILY B MEMBER 10, MITOCHONDRIAL"/>
    <property type="match status" value="1"/>
</dbReference>
<keyword evidence="4 10" id="KW-0067">ATP-binding</keyword>
<dbReference type="PROSITE" id="PS00211">
    <property type="entry name" value="ABC_TRANSPORTER_1"/>
    <property type="match status" value="1"/>
</dbReference>
<keyword evidence="2 7" id="KW-0812">Transmembrane</keyword>
<keyword evidence="5 7" id="KW-1133">Transmembrane helix</keyword>
<evidence type="ECO:0000256" key="1">
    <source>
        <dbReference type="ARBA" id="ARBA00004651"/>
    </source>
</evidence>
<keyword evidence="6 7" id="KW-0472">Membrane</keyword>
<gene>
    <name evidence="10" type="ORF">AVDCRST_MAG66-3087</name>
</gene>
<name>A0A6J4Q4K1_9PSEU</name>
<dbReference type="SUPFAM" id="SSF52540">
    <property type="entry name" value="P-loop containing nucleoside triphosphate hydrolases"/>
    <property type="match status" value="1"/>
</dbReference>
<comment type="subcellular location">
    <subcellularLocation>
        <location evidence="1">Cell membrane</location>
        <topology evidence="1">Multi-pass membrane protein</topology>
    </subcellularLocation>
</comment>
<organism evidence="10">
    <name type="scientific">uncultured Pseudonocardia sp</name>
    <dbReference type="NCBI Taxonomy" id="211455"/>
    <lineage>
        <taxon>Bacteria</taxon>
        <taxon>Bacillati</taxon>
        <taxon>Actinomycetota</taxon>
        <taxon>Actinomycetes</taxon>
        <taxon>Pseudonocardiales</taxon>
        <taxon>Pseudonocardiaceae</taxon>
        <taxon>Pseudonocardia</taxon>
        <taxon>environmental samples</taxon>
    </lineage>
</organism>
<evidence type="ECO:0000256" key="2">
    <source>
        <dbReference type="ARBA" id="ARBA00022692"/>
    </source>
</evidence>
<feature type="transmembrane region" description="Helical" evidence="7">
    <location>
        <begin position="156"/>
        <end position="183"/>
    </location>
</feature>
<dbReference type="InterPro" id="IPR036640">
    <property type="entry name" value="ABC1_TM_sf"/>
</dbReference>
<dbReference type="EMBL" id="CADCUS010000449">
    <property type="protein sequence ID" value="CAA9428069.1"/>
    <property type="molecule type" value="Genomic_DNA"/>
</dbReference>
<feature type="transmembrane region" description="Helical" evidence="7">
    <location>
        <begin position="62"/>
        <end position="83"/>
    </location>
</feature>
<evidence type="ECO:0000256" key="5">
    <source>
        <dbReference type="ARBA" id="ARBA00022989"/>
    </source>
</evidence>
<dbReference type="GO" id="GO:0016887">
    <property type="term" value="F:ATP hydrolysis activity"/>
    <property type="evidence" value="ECO:0007669"/>
    <property type="project" value="InterPro"/>
</dbReference>
<evidence type="ECO:0000259" key="8">
    <source>
        <dbReference type="PROSITE" id="PS50893"/>
    </source>
</evidence>
<dbReference type="InterPro" id="IPR011527">
    <property type="entry name" value="ABC1_TM_dom"/>
</dbReference>
<accession>A0A6J4Q4K1</accession>
<evidence type="ECO:0000313" key="10">
    <source>
        <dbReference type="EMBL" id="CAA9428069.1"/>
    </source>
</evidence>
<evidence type="ECO:0000256" key="6">
    <source>
        <dbReference type="ARBA" id="ARBA00023136"/>
    </source>
</evidence>
<dbReference type="InterPro" id="IPR003593">
    <property type="entry name" value="AAA+_ATPase"/>
</dbReference>
<dbReference type="SUPFAM" id="SSF90123">
    <property type="entry name" value="ABC transporter transmembrane region"/>
    <property type="match status" value="1"/>
</dbReference>
<dbReference type="PANTHER" id="PTHR43394">
    <property type="entry name" value="ATP-DEPENDENT PERMEASE MDL1, MITOCHONDRIAL"/>
    <property type="match status" value="1"/>
</dbReference>
<dbReference type="SMART" id="SM00382">
    <property type="entry name" value="AAA"/>
    <property type="match status" value="1"/>
</dbReference>
<dbReference type="InterPro" id="IPR039421">
    <property type="entry name" value="Type_1_exporter"/>
</dbReference>
<feature type="domain" description="ABC transmembrane type-1" evidence="9">
    <location>
        <begin position="31"/>
        <end position="315"/>
    </location>
</feature>
<dbReference type="Gene3D" id="3.40.50.300">
    <property type="entry name" value="P-loop containing nucleotide triphosphate hydrolases"/>
    <property type="match status" value="1"/>
</dbReference>